<feature type="domain" description="Brix" evidence="1">
    <location>
        <begin position="1"/>
        <end position="53"/>
    </location>
</feature>
<keyword evidence="3" id="KW-1185">Reference proteome</keyword>
<dbReference type="AlphaFoldDB" id="A0A7J7JA68"/>
<sequence length="77" mass="9224">MKLHCFLPFSLSDPLWALTKPPLVFRNEKKCGLHELGPRFTLKLRSIQKGTFDSKFGEYEWMHKRHEMDTSRQKFNL</sequence>
<dbReference type="PROSITE" id="PS50833">
    <property type="entry name" value="BRIX"/>
    <property type="match status" value="1"/>
</dbReference>
<dbReference type="GO" id="GO:0000470">
    <property type="term" value="P:maturation of LSU-rRNA"/>
    <property type="evidence" value="ECO:0007669"/>
    <property type="project" value="TreeGrafter"/>
</dbReference>
<evidence type="ECO:0000259" key="1">
    <source>
        <dbReference type="PROSITE" id="PS50833"/>
    </source>
</evidence>
<dbReference type="OrthoDB" id="10253204at2759"/>
<dbReference type="Proteomes" id="UP000593567">
    <property type="component" value="Unassembled WGS sequence"/>
</dbReference>
<dbReference type="GO" id="GO:0030687">
    <property type="term" value="C:preribosome, large subunit precursor"/>
    <property type="evidence" value="ECO:0007669"/>
    <property type="project" value="TreeGrafter"/>
</dbReference>
<protein>
    <submittedName>
        <fullName evidence="2">RPF1</fullName>
    </submittedName>
</protein>
<dbReference type="GO" id="GO:0042134">
    <property type="term" value="F:rRNA primary transcript binding"/>
    <property type="evidence" value="ECO:0007669"/>
    <property type="project" value="InterPro"/>
</dbReference>
<dbReference type="PANTHER" id="PTHR22734:SF3">
    <property type="entry name" value="RIBOSOME PRODUCTION FACTOR 1"/>
    <property type="match status" value="1"/>
</dbReference>
<dbReference type="InterPro" id="IPR007109">
    <property type="entry name" value="Brix"/>
</dbReference>
<name>A0A7J7JA68_BUGNE</name>
<evidence type="ECO:0000313" key="2">
    <source>
        <dbReference type="EMBL" id="KAF6022877.1"/>
    </source>
</evidence>
<evidence type="ECO:0000313" key="3">
    <source>
        <dbReference type="Proteomes" id="UP000593567"/>
    </source>
</evidence>
<reference evidence="2" key="1">
    <citation type="submission" date="2020-06" db="EMBL/GenBank/DDBJ databases">
        <title>Draft genome of Bugula neritina, a colonial animal packing powerful symbionts and potential medicines.</title>
        <authorList>
            <person name="Rayko M."/>
        </authorList>
    </citation>
    <scope>NUCLEOTIDE SEQUENCE [LARGE SCALE GENOMIC DNA]</scope>
    <source>
        <strain evidence="2">Kwan_BN1</strain>
    </source>
</reference>
<dbReference type="PANTHER" id="PTHR22734">
    <property type="entry name" value="U3 SMALL NUCLEOLAR RIBONUCLEOPROTEIN PROTEIN IMP4"/>
    <property type="match status" value="1"/>
</dbReference>
<dbReference type="EMBL" id="VXIV02002796">
    <property type="protein sequence ID" value="KAF6022877.1"/>
    <property type="molecule type" value="Genomic_DNA"/>
</dbReference>
<accession>A0A7J7JA68</accession>
<comment type="caution">
    <text evidence="2">The sequence shown here is derived from an EMBL/GenBank/DDBJ whole genome shotgun (WGS) entry which is preliminary data.</text>
</comment>
<gene>
    <name evidence="2" type="ORF">EB796_018814</name>
</gene>
<proteinExistence type="predicted"/>
<organism evidence="2 3">
    <name type="scientific">Bugula neritina</name>
    <name type="common">Brown bryozoan</name>
    <name type="synonym">Sertularia neritina</name>
    <dbReference type="NCBI Taxonomy" id="10212"/>
    <lineage>
        <taxon>Eukaryota</taxon>
        <taxon>Metazoa</taxon>
        <taxon>Spiralia</taxon>
        <taxon>Lophotrochozoa</taxon>
        <taxon>Bryozoa</taxon>
        <taxon>Gymnolaemata</taxon>
        <taxon>Cheilostomatida</taxon>
        <taxon>Flustrina</taxon>
        <taxon>Buguloidea</taxon>
        <taxon>Bugulidae</taxon>
        <taxon>Bugula</taxon>
    </lineage>
</organism>
<dbReference type="GO" id="GO:0000460">
    <property type="term" value="P:maturation of 5.8S rRNA"/>
    <property type="evidence" value="ECO:0007669"/>
    <property type="project" value="TreeGrafter"/>
</dbReference>
<dbReference type="GO" id="GO:0005730">
    <property type="term" value="C:nucleolus"/>
    <property type="evidence" value="ECO:0007669"/>
    <property type="project" value="TreeGrafter"/>
</dbReference>
<dbReference type="InterPro" id="IPR044281">
    <property type="entry name" value="IMP4/RPF1"/>
</dbReference>